<dbReference type="EMBL" id="CP028136">
    <property type="protein sequence ID" value="AVR43787.1"/>
    <property type="molecule type" value="Genomic_DNA"/>
</dbReference>
<keyword evidence="1" id="KW-0812">Transmembrane</keyword>
<protein>
    <submittedName>
        <fullName evidence="2">Uncharacterized protein</fullName>
    </submittedName>
</protein>
<accession>A0A2R3Z0J8</accession>
<evidence type="ECO:0000256" key="1">
    <source>
        <dbReference type="SAM" id="Phobius"/>
    </source>
</evidence>
<organism evidence="2 3">
    <name type="scientific">Christiangramia fulva</name>
    <dbReference type="NCBI Taxonomy" id="2126553"/>
    <lineage>
        <taxon>Bacteria</taxon>
        <taxon>Pseudomonadati</taxon>
        <taxon>Bacteroidota</taxon>
        <taxon>Flavobacteriia</taxon>
        <taxon>Flavobacteriales</taxon>
        <taxon>Flavobacteriaceae</taxon>
        <taxon>Christiangramia</taxon>
    </lineage>
</organism>
<feature type="transmembrane region" description="Helical" evidence="1">
    <location>
        <begin position="28"/>
        <end position="46"/>
    </location>
</feature>
<proteinExistence type="predicted"/>
<dbReference type="RefSeq" id="WP_107010574.1">
    <property type="nucleotide sequence ID" value="NZ_CP028136.1"/>
</dbReference>
<gene>
    <name evidence="2" type="ORF">C7S20_00035</name>
</gene>
<keyword evidence="3" id="KW-1185">Reference proteome</keyword>
<feature type="transmembrane region" description="Helical" evidence="1">
    <location>
        <begin position="58"/>
        <end position="80"/>
    </location>
</feature>
<name>A0A2R3Z0J8_9FLAO</name>
<keyword evidence="1" id="KW-1133">Transmembrane helix</keyword>
<evidence type="ECO:0000313" key="3">
    <source>
        <dbReference type="Proteomes" id="UP000241507"/>
    </source>
</evidence>
<keyword evidence="1" id="KW-0472">Membrane</keyword>
<sequence>MKTFFIYILTPVYFQKLPGGKWFKAEMLFYYFLLATMLLTGRLAYVTGHDPEIDFWQVVFTIFTYLPFVFLFFALARTIFFRGIHKISDIPADLWLTRLCVAHKWWFKKSEEDMELQDRLEKRFLRAYGFDFEDMPMSKLTKFQPLLLPVMNLIVWWTFV</sequence>
<evidence type="ECO:0000313" key="2">
    <source>
        <dbReference type="EMBL" id="AVR43787.1"/>
    </source>
</evidence>
<dbReference type="KEGG" id="grs:C7S20_00035"/>
<dbReference type="Proteomes" id="UP000241507">
    <property type="component" value="Chromosome"/>
</dbReference>
<dbReference type="AlphaFoldDB" id="A0A2R3Z0J8"/>
<reference evidence="3" key="1">
    <citation type="submission" date="2018-03" db="EMBL/GenBank/DDBJ databases">
        <title>Gramella fulva sp. nov., isolated from a dry surface of tidal flat.</title>
        <authorList>
            <person name="Hwang S.H."/>
            <person name="Hwang W.M."/>
            <person name="Kang K."/>
            <person name="Ahn T.-Y."/>
        </authorList>
    </citation>
    <scope>NUCLEOTIDE SEQUENCE [LARGE SCALE GENOMIC DNA]</scope>
    <source>
        <strain evidence="3">SH35</strain>
    </source>
</reference>